<accession>A0ABY4YNX1</accession>
<evidence type="ECO:0000313" key="2">
    <source>
        <dbReference type="Proteomes" id="UP001056455"/>
    </source>
</evidence>
<organism evidence="1 2">
    <name type="scientific">Ornithinimicrobium faecis</name>
    <dbReference type="NCBI Taxonomy" id="2934158"/>
    <lineage>
        <taxon>Bacteria</taxon>
        <taxon>Bacillati</taxon>
        <taxon>Actinomycetota</taxon>
        <taxon>Actinomycetes</taxon>
        <taxon>Micrococcales</taxon>
        <taxon>Ornithinimicrobiaceae</taxon>
        <taxon>Ornithinimicrobium</taxon>
    </lineage>
</organism>
<reference evidence="1" key="1">
    <citation type="submission" date="2022-06" db="EMBL/GenBank/DDBJ databases">
        <title>Ornithinimicrobium HY1793.</title>
        <authorList>
            <person name="Huang Y."/>
        </authorList>
    </citation>
    <scope>NUCLEOTIDE SEQUENCE</scope>
    <source>
        <strain evidence="1">HY1793</strain>
    </source>
</reference>
<protein>
    <recommendedName>
        <fullName evidence="3">DUF4157 domain-containing protein</fullName>
    </recommendedName>
</protein>
<proteinExistence type="predicted"/>
<dbReference type="EMBL" id="CP099489">
    <property type="protein sequence ID" value="USQ78459.1"/>
    <property type="molecule type" value="Genomic_DNA"/>
</dbReference>
<evidence type="ECO:0008006" key="3">
    <source>
        <dbReference type="Google" id="ProtNLM"/>
    </source>
</evidence>
<dbReference type="Proteomes" id="UP001056455">
    <property type="component" value="Chromosome"/>
</dbReference>
<keyword evidence="2" id="KW-1185">Reference proteome</keyword>
<name>A0ABY4YNX1_9MICO</name>
<evidence type="ECO:0000313" key="1">
    <source>
        <dbReference type="EMBL" id="USQ78459.1"/>
    </source>
</evidence>
<dbReference type="RefSeq" id="WP_252591257.1">
    <property type="nucleotide sequence ID" value="NZ_CP099489.1"/>
</dbReference>
<sequence length="188" mass="20504">MSPTPPLIAPLAPTPPGSLPTSVKVRHQLNWLNLSTLLGMGVATAGGADIRRGPRKLYLAEHYRWKFPAGGAFTVGDVVITRHDIDDLCARRPDLLEHEEAHSRQWMACLGLPFLPLYVASVGWSWLRTGDRASYSFFERSADLAKGGYRDVPPRPLMPVIASGARRAMAFVTGRRSADTGAEVGRGD</sequence>
<gene>
    <name evidence="1" type="ORF">NF556_12505</name>
</gene>